<feature type="transmembrane region" description="Helical" evidence="2">
    <location>
        <begin position="14"/>
        <end position="33"/>
    </location>
</feature>
<keyword evidence="5" id="KW-1185">Reference proteome</keyword>
<dbReference type="AlphaFoldDB" id="A0AA88GZM8"/>
<reference evidence="4 5" key="1">
    <citation type="journal article" date="2018" name="BMC Genomics">
        <title>The genome of Naegleria lovaniensis, the basis for a comparative approach to unravel pathogenicity factors of the human pathogenic amoeba N. fowleri.</title>
        <authorList>
            <person name="Liechti N."/>
            <person name="Schurch N."/>
            <person name="Bruggmann R."/>
            <person name="Wittwer M."/>
        </authorList>
    </citation>
    <scope>NUCLEOTIDE SEQUENCE [LARGE SCALE GENOMIC DNA]</scope>
    <source>
        <strain evidence="4 5">ATCC 30569</strain>
    </source>
</reference>
<feature type="compositionally biased region" description="Low complexity" evidence="1">
    <location>
        <begin position="164"/>
        <end position="173"/>
    </location>
</feature>
<protein>
    <recommendedName>
        <fullName evidence="3">UBA domain-containing protein</fullName>
    </recommendedName>
</protein>
<dbReference type="InterPro" id="IPR009060">
    <property type="entry name" value="UBA-like_sf"/>
</dbReference>
<dbReference type="GeneID" id="68096182"/>
<keyword evidence="2" id="KW-1133">Transmembrane helix</keyword>
<feature type="transmembrane region" description="Helical" evidence="2">
    <location>
        <begin position="40"/>
        <end position="57"/>
    </location>
</feature>
<feature type="transmembrane region" description="Helical" evidence="2">
    <location>
        <begin position="95"/>
        <end position="113"/>
    </location>
</feature>
<dbReference type="RefSeq" id="XP_044555857.1">
    <property type="nucleotide sequence ID" value="XM_044693287.1"/>
</dbReference>
<organism evidence="4 5">
    <name type="scientific">Naegleria lovaniensis</name>
    <name type="common">Amoeba</name>
    <dbReference type="NCBI Taxonomy" id="51637"/>
    <lineage>
        <taxon>Eukaryota</taxon>
        <taxon>Discoba</taxon>
        <taxon>Heterolobosea</taxon>
        <taxon>Tetramitia</taxon>
        <taxon>Eutetramitia</taxon>
        <taxon>Vahlkampfiidae</taxon>
        <taxon>Naegleria</taxon>
    </lineage>
</organism>
<proteinExistence type="predicted"/>
<feature type="region of interest" description="Disordered" evidence="1">
    <location>
        <begin position="160"/>
        <end position="180"/>
    </location>
</feature>
<keyword evidence="2" id="KW-0812">Transmembrane</keyword>
<dbReference type="Pfam" id="PF00627">
    <property type="entry name" value="UBA"/>
    <property type="match status" value="1"/>
</dbReference>
<dbReference type="Proteomes" id="UP000816034">
    <property type="component" value="Unassembled WGS sequence"/>
</dbReference>
<dbReference type="Gene3D" id="1.10.8.10">
    <property type="entry name" value="DNA helicase RuvA subunit, C-terminal domain"/>
    <property type="match status" value="1"/>
</dbReference>
<dbReference type="FunFam" id="1.10.8.10:FF:000003">
    <property type="entry name" value="UV excision repair protein RAD23 homolog"/>
    <property type="match status" value="1"/>
</dbReference>
<feature type="domain" description="UBA" evidence="3">
    <location>
        <begin position="191"/>
        <end position="231"/>
    </location>
</feature>
<comment type="caution">
    <text evidence="4">The sequence shown here is derived from an EMBL/GenBank/DDBJ whole genome shotgun (WGS) entry which is preliminary data.</text>
</comment>
<name>A0AA88GZM8_NAELO</name>
<dbReference type="InterPro" id="IPR015940">
    <property type="entry name" value="UBA"/>
</dbReference>
<dbReference type="SMART" id="SM00165">
    <property type="entry name" value="UBA"/>
    <property type="match status" value="1"/>
</dbReference>
<evidence type="ECO:0000256" key="1">
    <source>
        <dbReference type="SAM" id="MobiDB-lite"/>
    </source>
</evidence>
<dbReference type="SUPFAM" id="SSF46934">
    <property type="entry name" value="UBA-like"/>
    <property type="match status" value="1"/>
</dbReference>
<evidence type="ECO:0000313" key="4">
    <source>
        <dbReference type="EMBL" id="KAG2393963.1"/>
    </source>
</evidence>
<sequence>MSWFIITVQYEQKFFLFSTYSSLILNYLLNWTLNQNRKPLISGPYGFMFAALIVYIFEIPPTAHMKIFNIVPISDKQTIYLLVIQFLLTNFPHSLLPAVSGIISGTVYQYLLCNIFKLDRKFKFPAFLVKFASEVVKPLIQATNYQSSSTRSISTVNRNITSSNQGNQQQPQNIMHDNFSHDDHLSNLHSNVSEDNIQQLMNMGFSRTQCEIALRQANNDIHLATELLLHE</sequence>
<keyword evidence="2" id="KW-0472">Membrane</keyword>
<accession>A0AA88GZM8</accession>
<evidence type="ECO:0000256" key="2">
    <source>
        <dbReference type="SAM" id="Phobius"/>
    </source>
</evidence>
<gene>
    <name evidence="4" type="ORF">C9374_003727</name>
</gene>
<evidence type="ECO:0000259" key="3">
    <source>
        <dbReference type="PROSITE" id="PS50030"/>
    </source>
</evidence>
<evidence type="ECO:0000313" key="5">
    <source>
        <dbReference type="Proteomes" id="UP000816034"/>
    </source>
</evidence>
<dbReference type="PROSITE" id="PS50030">
    <property type="entry name" value="UBA"/>
    <property type="match status" value="1"/>
</dbReference>
<dbReference type="EMBL" id="PYSW02000001">
    <property type="protein sequence ID" value="KAG2393963.1"/>
    <property type="molecule type" value="Genomic_DNA"/>
</dbReference>